<dbReference type="eggNOG" id="KOG1030">
    <property type="taxonomic scope" value="Eukaryota"/>
</dbReference>
<dbReference type="Pfam" id="PF00168">
    <property type="entry name" value="C2"/>
    <property type="match status" value="1"/>
</dbReference>
<organism evidence="13 14">
    <name type="scientific">Amborella trichopoda</name>
    <dbReference type="NCBI Taxonomy" id="13333"/>
    <lineage>
        <taxon>Eukaryota</taxon>
        <taxon>Viridiplantae</taxon>
        <taxon>Streptophyta</taxon>
        <taxon>Embryophyta</taxon>
        <taxon>Tracheophyta</taxon>
        <taxon>Spermatophyta</taxon>
        <taxon>Magnoliopsida</taxon>
        <taxon>Amborellales</taxon>
        <taxon>Amborellaceae</taxon>
        <taxon>Amborella</taxon>
    </lineage>
</organism>
<evidence type="ECO:0000256" key="2">
    <source>
        <dbReference type="ARBA" id="ARBA00004236"/>
    </source>
</evidence>
<keyword evidence="5" id="KW-0938">Abscisic acid signaling pathway</keyword>
<proteinExistence type="inferred from homology"/>
<dbReference type="AlphaFoldDB" id="W1PBZ4"/>
<keyword evidence="8" id="KW-0446">Lipid-binding</keyword>
<dbReference type="GO" id="GO:0046872">
    <property type="term" value="F:metal ion binding"/>
    <property type="evidence" value="ECO:0007669"/>
    <property type="project" value="UniProtKB-KW"/>
</dbReference>
<evidence type="ECO:0000313" key="14">
    <source>
        <dbReference type="Proteomes" id="UP000017836"/>
    </source>
</evidence>
<evidence type="ECO:0000256" key="11">
    <source>
        <dbReference type="ARBA" id="ARBA00024037"/>
    </source>
</evidence>
<dbReference type="OrthoDB" id="73919at2759"/>
<gene>
    <name evidence="13" type="ORF">AMTR_s00007p00249830</name>
</gene>
<evidence type="ECO:0000259" key="12">
    <source>
        <dbReference type="PROSITE" id="PS50004"/>
    </source>
</evidence>
<feature type="domain" description="C2" evidence="12">
    <location>
        <begin position="1"/>
        <end position="103"/>
    </location>
</feature>
<dbReference type="PANTHER" id="PTHR45933">
    <property type="entry name" value="PROTEIN C2-DOMAIN ABA-RELATED 4"/>
    <property type="match status" value="1"/>
</dbReference>
<evidence type="ECO:0000256" key="3">
    <source>
        <dbReference type="ARBA" id="ARBA00022468"/>
    </source>
</evidence>
<keyword evidence="7" id="KW-0106">Calcium</keyword>
<dbReference type="InterPro" id="IPR035892">
    <property type="entry name" value="C2_domain_sf"/>
</dbReference>
<dbReference type="GO" id="GO:0009738">
    <property type="term" value="P:abscisic acid-activated signaling pathway"/>
    <property type="evidence" value="ECO:0007669"/>
    <property type="project" value="UniProtKB-KW"/>
</dbReference>
<dbReference type="GO" id="GO:0005634">
    <property type="term" value="C:nucleus"/>
    <property type="evidence" value="ECO:0007669"/>
    <property type="project" value="UniProtKB-SubCell"/>
</dbReference>
<dbReference type="Gene3D" id="2.60.40.150">
    <property type="entry name" value="C2 domain"/>
    <property type="match status" value="1"/>
</dbReference>
<comment type="similarity">
    <text evidence="11">Belongs to the plant CAR protein family.</text>
</comment>
<keyword evidence="6" id="KW-0479">Metal-binding</keyword>
<dbReference type="Gramene" id="ERN05468">
    <property type="protein sequence ID" value="ERN05468"/>
    <property type="gene ID" value="AMTR_s00007p00249830"/>
</dbReference>
<dbReference type="PANTHER" id="PTHR45933:SF5">
    <property type="entry name" value="PROTEIN C2-DOMAIN ABA-RELATED 4"/>
    <property type="match status" value="1"/>
</dbReference>
<evidence type="ECO:0000256" key="5">
    <source>
        <dbReference type="ARBA" id="ARBA00022682"/>
    </source>
</evidence>
<dbReference type="SMART" id="SM00239">
    <property type="entry name" value="C2"/>
    <property type="match status" value="1"/>
</dbReference>
<evidence type="ECO:0000256" key="4">
    <source>
        <dbReference type="ARBA" id="ARBA00022475"/>
    </source>
</evidence>
<evidence type="ECO:0000313" key="13">
    <source>
        <dbReference type="EMBL" id="ERN05468.1"/>
    </source>
</evidence>
<dbReference type="SUPFAM" id="SSF49562">
    <property type="entry name" value="C2 domain (Calcium/lipid-binding domain, CaLB)"/>
    <property type="match status" value="1"/>
</dbReference>
<protein>
    <recommendedName>
        <fullName evidence="12">C2 domain-containing protein</fullName>
    </recommendedName>
</protein>
<name>W1PBZ4_AMBTC</name>
<dbReference type="OMA" id="WMRDSCL"/>
<dbReference type="HOGENOM" id="CLU_106037_0_0_1"/>
<keyword evidence="9" id="KW-0472">Membrane</keyword>
<sequence>MERVIGLLRVRVIKGVNLAVRDIRSSDPYVVLTMGKQKLKTRVIEKNVNPVWNEELTFSISHPILPVKLNVYDKDIFSRDDKMGDAEFEIESFMESVRLNLEGVRSGTVIRKVAPCRQNCLAEESLIRWVDGKVIQDLCLRLRNVECGEVELQLEWINVSRSMGI</sequence>
<dbReference type="KEGG" id="atr:18433648"/>
<evidence type="ECO:0000256" key="1">
    <source>
        <dbReference type="ARBA" id="ARBA00004123"/>
    </source>
</evidence>
<comment type="subcellular location">
    <subcellularLocation>
        <location evidence="2">Cell membrane</location>
    </subcellularLocation>
    <subcellularLocation>
        <location evidence="1">Nucleus</location>
    </subcellularLocation>
</comment>
<dbReference type="PROSITE" id="PS50004">
    <property type="entry name" value="C2"/>
    <property type="match status" value="1"/>
</dbReference>
<dbReference type="InterPro" id="IPR000008">
    <property type="entry name" value="C2_dom"/>
</dbReference>
<dbReference type="GO" id="GO:0005096">
    <property type="term" value="F:GTPase activator activity"/>
    <property type="evidence" value="ECO:0007669"/>
    <property type="project" value="UniProtKB-KW"/>
</dbReference>
<dbReference type="GO" id="GO:0005886">
    <property type="term" value="C:plasma membrane"/>
    <property type="evidence" value="ECO:0007669"/>
    <property type="project" value="UniProtKB-SubCell"/>
</dbReference>
<accession>W1PBZ4</accession>
<evidence type="ECO:0000256" key="10">
    <source>
        <dbReference type="ARBA" id="ARBA00023242"/>
    </source>
</evidence>
<dbReference type="InterPro" id="IPR044562">
    <property type="entry name" value="CAR1-11"/>
</dbReference>
<dbReference type="PRINTS" id="PR00360">
    <property type="entry name" value="C2DOMAIN"/>
</dbReference>
<evidence type="ECO:0000256" key="8">
    <source>
        <dbReference type="ARBA" id="ARBA00023121"/>
    </source>
</evidence>
<keyword evidence="4" id="KW-1003">Cell membrane</keyword>
<evidence type="ECO:0000256" key="6">
    <source>
        <dbReference type="ARBA" id="ARBA00022723"/>
    </source>
</evidence>
<evidence type="ECO:0000256" key="7">
    <source>
        <dbReference type="ARBA" id="ARBA00022837"/>
    </source>
</evidence>
<reference evidence="14" key="1">
    <citation type="journal article" date="2013" name="Science">
        <title>The Amborella genome and the evolution of flowering plants.</title>
        <authorList>
            <consortium name="Amborella Genome Project"/>
        </authorList>
    </citation>
    <scope>NUCLEOTIDE SEQUENCE [LARGE SCALE GENOMIC DNA]</scope>
</reference>
<evidence type="ECO:0000256" key="9">
    <source>
        <dbReference type="ARBA" id="ARBA00023136"/>
    </source>
</evidence>
<dbReference type="EMBL" id="KI394011">
    <property type="protein sequence ID" value="ERN05468.1"/>
    <property type="molecule type" value="Genomic_DNA"/>
</dbReference>
<keyword evidence="3" id="KW-0343">GTPase activation</keyword>
<dbReference type="CDD" id="cd04038">
    <property type="entry name" value="C2_ArfGAP"/>
    <property type="match status" value="1"/>
</dbReference>
<dbReference type="GO" id="GO:0008289">
    <property type="term" value="F:lipid binding"/>
    <property type="evidence" value="ECO:0007669"/>
    <property type="project" value="UniProtKB-KW"/>
</dbReference>
<keyword evidence="10" id="KW-0539">Nucleus</keyword>
<dbReference type="Proteomes" id="UP000017836">
    <property type="component" value="Unassembled WGS sequence"/>
</dbReference>
<keyword evidence="14" id="KW-1185">Reference proteome</keyword>